<accession>A0A8H4RH68</accession>
<gene>
    <name evidence="1" type="ORF">G7Y89_g8137</name>
</gene>
<name>A0A8H4RH68_9HELO</name>
<keyword evidence="2" id="KW-1185">Reference proteome</keyword>
<dbReference type="Proteomes" id="UP000566819">
    <property type="component" value="Unassembled WGS sequence"/>
</dbReference>
<organism evidence="1 2">
    <name type="scientific">Cudoniella acicularis</name>
    <dbReference type="NCBI Taxonomy" id="354080"/>
    <lineage>
        <taxon>Eukaryota</taxon>
        <taxon>Fungi</taxon>
        <taxon>Dikarya</taxon>
        <taxon>Ascomycota</taxon>
        <taxon>Pezizomycotina</taxon>
        <taxon>Leotiomycetes</taxon>
        <taxon>Helotiales</taxon>
        <taxon>Tricladiaceae</taxon>
        <taxon>Cudoniella</taxon>
    </lineage>
</organism>
<dbReference type="AlphaFoldDB" id="A0A8H4RH68"/>
<dbReference type="EMBL" id="JAAMPI010000600">
    <property type="protein sequence ID" value="KAF4630005.1"/>
    <property type="molecule type" value="Genomic_DNA"/>
</dbReference>
<comment type="caution">
    <text evidence="1">The sequence shown here is derived from an EMBL/GenBank/DDBJ whole genome shotgun (WGS) entry which is preliminary data.</text>
</comment>
<dbReference type="OrthoDB" id="5153231at2759"/>
<reference evidence="1 2" key="1">
    <citation type="submission" date="2020-03" db="EMBL/GenBank/DDBJ databases">
        <title>Draft Genome Sequence of Cudoniella acicularis.</title>
        <authorList>
            <person name="Buettner E."/>
            <person name="Kellner H."/>
        </authorList>
    </citation>
    <scope>NUCLEOTIDE SEQUENCE [LARGE SCALE GENOMIC DNA]</scope>
    <source>
        <strain evidence="1 2">DSM 108380</strain>
    </source>
</reference>
<sequence length="179" mass="20336">MPSLVNSKGSFPSGIRYIREEKFCRSTKAKVNAHKLATADAVHAPYADDLLHYKIRDSRKSIAFEEWQPSFTYNANLAALKPAHSSLPGGTHWYYSSCRLSGVVEITPCCEREKDGGPTIGMLLRYRDNRHECVGQYRLDWTTQPLQVSSKYLKNDEPAGRHHSLSTTITTTHTWIRHT</sequence>
<protein>
    <submittedName>
        <fullName evidence="1">Uncharacterized protein</fullName>
    </submittedName>
</protein>
<proteinExistence type="predicted"/>
<evidence type="ECO:0000313" key="1">
    <source>
        <dbReference type="EMBL" id="KAF4630005.1"/>
    </source>
</evidence>
<evidence type="ECO:0000313" key="2">
    <source>
        <dbReference type="Proteomes" id="UP000566819"/>
    </source>
</evidence>